<evidence type="ECO:0000256" key="3">
    <source>
        <dbReference type="ARBA" id="ARBA00022898"/>
    </source>
</evidence>
<evidence type="ECO:0000256" key="5">
    <source>
        <dbReference type="PIRSR" id="PIRSR017617-1"/>
    </source>
</evidence>
<accession>A0A841DKE9</accession>
<dbReference type="PIRSF" id="PIRSF017617">
    <property type="entry name" value="Thr_aldolase"/>
    <property type="match status" value="1"/>
</dbReference>
<protein>
    <submittedName>
        <fullName evidence="7">Threonine aldolase</fullName>
        <ecNumber evidence="7">4.1.2.5</ecNumber>
    </submittedName>
</protein>
<dbReference type="EMBL" id="JACHNF010000001">
    <property type="protein sequence ID" value="MBB5979083.1"/>
    <property type="molecule type" value="Genomic_DNA"/>
</dbReference>
<comment type="cofactor">
    <cofactor evidence="1">
        <name>pyridoxal 5'-phosphate</name>
        <dbReference type="ChEBI" id="CHEBI:597326"/>
    </cofactor>
</comment>
<evidence type="ECO:0000256" key="4">
    <source>
        <dbReference type="ARBA" id="ARBA00023239"/>
    </source>
</evidence>
<feature type="domain" description="Aromatic amino acid beta-eliminating lyase/threonine aldolase" evidence="6">
    <location>
        <begin position="12"/>
        <end position="294"/>
    </location>
</feature>
<dbReference type="Pfam" id="PF01212">
    <property type="entry name" value="Beta_elim_lyase"/>
    <property type="match status" value="1"/>
</dbReference>
<dbReference type="InterPro" id="IPR015424">
    <property type="entry name" value="PyrdxlP-dep_Trfase"/>
</dbReference>
<evidence type="ECO:0000256" key="1">
    <source>
        <dbReference type="ARBA" id="ARBA00001933"/>
    </source>
</evidence>
<evidence type="ECO:0000313" key="7">
    <source>
        <dbReference type="EMBL" id="MBB5979083.1"/>
    </source>
</evidence>
<keyword evidence="4 7" id="KW-0456">Lyase</keyword>
<dbReference type="InterPro" id="IPR015422">
    <property type="entry name" value="PyrdxlP-dep_Trfase_small"/>
</dbReference>
<dbReference type="Gene3D" id="3.40.640.10">
    <property type="entry name" value="Type I PLP-dependent aspartate aminotransferase-like (Major domain)"/>
    <property type="match status" value="1"/>
</dbReference>
<evidence type="ECO:0000256" key="2">
    <source>
        <dbReference type="ARBA" id="ARBA00006966"/>
    </source>
</evidence>
<dbReference type="EC" id="4.1.2.5" evidence="7"/>
<dbReference type="AlphaFoldDB" id="A0A841DKE9"/>
<dbReference type="PANTHER" id="PTHR48097">
    <property type="entry name" value="L-THREONINE ALDOLASE-RELATED"/>
    <property type="match status" value="1"/>
</dbReference>
<reference evidence="7 8" key="1">
    <citation type="submission" date="2020-08" db="EMBL/GenBank/DDBJ databases">
        <title>Sequencing the genomes of 1000 actinobacteria strains.</title>
        <authorList>
            <person name="Klenk H.-P."/>
        </authorList>
    </citation>
    <scope>NUCLEOTIDE SEQUENCE [LARGE SCALE GENOMIC DNA]</scope>
    <source>
        <strain evidence="7 8">DSM 17294</strain>
    </source>
</reference>
<dbReference type="RefSeq" id="WP_202887327.1">
    <property type="nucleotide sequence ID" value="NZ_BAAAVN010000001.1"/>
</dbReference>
<evidence type="ECO:0000313" key="8">
    <source>
        <dbReference type="Proteomes" id="UP000558997"/>
    </source>
</evidence>
<dbReference type="PANTHER" id="PTHR48097:SF9">
    <property type="entry name" value="L-THREONINE ALDOLASE"/>
    <property type="match status" value="1"/>
</dbReference>
<name>A0A841DKE9_9ACTN</name>
<sequence length="350" mass="35442">MTGAAGATGVIDLRSDTVTRPSAGMLAAMTSAPLGDDVYGEDPTVNALEEHVAGLLGHEAGLFTVTGSLANVLGVRALVPRGGEVLCEASAHIVRAELGSHAAASGVTTRTWSAPAGLIDLEQIRALIAPDLGPYFVQTSAVSVENTHNFGGGSIQHEYDALADELDARGLPLHLDGARLWNAAVATGRTPASFASRAAAASVCLSKGLGAPVGSVLVGPAELIREARVWRKRLGAGWRQAGVLAAAGLYALEHNVERLAEDHANARLIASVLADAAPGSVKPDHVETNIVVADLAGTGKSVAEVVEAARGGGVLVGGVGATQLRVVTHLDASASNCRAAAETLARIIAG</sequence>
<dbReference type="NCBIfam" id="NF041359">
    <property type="entry name" value="GntG_guanitoxin"/>
    <property type="match status" value="1"/>
</dbReference>
<keyword evidence="3" id="KW-0663">Pyridoxal phosphate</keyword>
<dbReference type="InterPro" id="IPR023603">
    <property type="entry name" value="Low_specificity_L-TA-like"/>
</dbReference>
<gene>
    <name evidence="7" type="ORF">HDA44_002424</name>
</gene>
<dbReference type="GO" id="GO:0005829">
    <property type="term" value="C:cytosol"/>
    <property type="evidence" value="ECO:0007669"/>
    <property type="project" value="TreeGrafter"/>
</dbReference>
<comment type="caution">
    <text evidence="7">The sequence shown here is derived from an EMBL/GenBank/DDBJ whole genome shotgun (WGS) entry which is preliminary data.</text>
</comment>
<dbReference type="FunFam" id="3.40.640.10:FF:000030">
    <property type="entry name" value="Low-specificity L-threonine aldolase"/>
    <property type="match status" value="1"/>
</dbReference>
<dbReference type="GO" id="GO:0006567">
    <property type="term" value="P:L-threonine catabolic process"/>
    <property type="evidence" value="ECO:0007669"/>
    <property type="project" value="TreeGrafter"/>
</dbReference>
<comment type="similarity">
    <text evidence="2">Belongs to the threonine aldolase family.</text>
</comment>
<dbReference type="InterPro" id="IPR015421">
    <property type="entry name" value="PyrdxlP-dep_Trfase_major"/>
</dbReference>
<dbReference type="Proteomes" id="UP000558997">
    <property type="component" value="Unassembled WGS sequence"/>
</dbReference>
<organism evidence="7 8">
    <name type="scientific">Kribbella solani</name>
    <dbReference type="NCBI Taxonomy" id="236067"/>
    <lineage>
        <taxon>Bacteria</taxon>
        <taxon>Bacillati</taxon>
        <taxon>Actinomycetota</taxon>
        <taxon>Actinomycetes</taxon>
        <taxon>Propionibacteriales</taxon>
        <taxon>Kribbellaceae</taxon>
        <taxon>Kribbella</taxon>
    </lineage>
</organism>
<dbReference type="InterPro" id="IPR001597">
    <property type="entry name" value="ArAA_b-elim_lyase/Thr_aldolase"/>
</dbReference>
<feature type="modified residue" description="N6-(pyridoxal phosphate)lysine" evidence="5">
    <location>
        <position position="207"/>
    </location>
</feature>
<dbReference type="SUPFAM" id="SSF53383">
    <property type="entry name" value="PLP-dependent transferases"/>
    <property type="match status" value="1"/>
</dbReference>
<dbReference type="Gene3D" id="3.90.1150.10">
    <property type="entry name" value="Aspartate Aminotransferase, domain 1"/>
    <property type="match status" value="1"/>
</dbReference>
<keyword evidence="8" id="KW-1185">Reference proteome</keyword>
<dbReference type="GO" id="GO:0006545">
    <property type="term" value="P:glycine biosynthetic process"/>
    <property type="evidence" value="ECO:0007669"/>
    <property type="project" value="TreeGrafter"/>
</dbReference>
<proteinExistence type="inferred from homology"/>
<dbReference type="GO" id="GO:0008732">
    <property type="term" value="F:L-allo-threonine aldolase activity"/>
    <property type="evidence" value="ECO:0007669"/>
    <property type="project" value="TreeGrafter"/>
</dbReference>
<evidence type="ECO:0000259" key="6">
    <source>
        <dbReference type="Pfam" id="PF01212"/>
    </source>
</evidence>